<keyword evidence="2" id="KW-0812">Transmembrane</keyword>
<feature type="transmembrane region" description="Helical" evidence="2">
    <location>
        <begin position="136"/>
        <end position="156"/>
    </location>
</feature>
<feature type="transmembrane region" description="Helical" evidence="2">
    <location>
        <begin position="177"/>
        <end position="195"/>
    </location>
</feature>
<evidence type="ECO:0000313" key="4">
    <source>
        <dbReference type="Proteomes" id="UP000660339"/>
    </source>
</evidence>
<keyword evidence="4" id="KW-1185">Reference proteome</keyword>
<keyword evidence="2" id="KW-0472">Membrane</keyword>
<evidence type="ECO:0000256" key="2">
    <source>
        <dbReference type="SAM" id="Phobius"/>
    </source>
</evidence>
<dbReference type="AlphaFoldDB" id="A0A8J3LHW9"/>
<organism evidence="3 4">
    <name type="scientific">Catellatospora methionotrophica</name>
    <dbReference type="NCBI Taxonomy" id="121620"/>
    <lineage>
        <taxon>Bacteria</taxon>
        <taxon>Bacillati</taxon>
        <taxon>Actinomycetota</taxon>
        <taxon>Actinomycetes</taxon>
        <taxon>Micromonosporales</taxon>
        <taxon>Micromonosporaceae</taxon>
        <taxon>Catellatospora</taxon>
    </lineage>
</organism>
<feature type="transmembrane region" description="Helical" evidence="2">
    <location>
        <begin position="13"/>
        <end position="35"/>
    </location>
</feature>
<feature type="transmembrane region" description="Helical" evidence="2">
    <location>
        <begin position="201"/>
        <end position="220"/>
    </location>
</feature>
<protein>
    <submittedName>
        <fullName evidence="3">Uncharacterized protein</fullName>
    </submittedName>
</protein>
<keyword evidence="2" id="KW-1133">Transmembrane helix</keyword>
<dbReference type="RefSeq" id="WP_166389106.1">
    <property type="nucleotide sequence ID" value="NZ_BAAATT010000046.1"/>
</dbReference>
<name>A0A8J3LHW9_9ACTN</name>
<feature type="region of interest" description="Disordered" evidence="1">
    <location>
        <begin position="227"/>
        <end position="272"/>
    </location>
</feature>
<dbReference type="EMBL" id="BONJ01000042">
    <property type="protein sequence ID" value="GIG18628.1"/>
    <property type="molecule type" value="Genomic_DNA"/>
</dbReference>
<sequence length="272" mass="28441">MPLLRALQTFADVVVRMFRVLIATVSRSVVGIRWLTRTALRIRVQGSNGVTGVARLYDLHAVVVAADLSLLAGLVWAVGAPSPTELSLAIGAGVLAAVPAGLAVAAAPASGRALIGLLLVGRAVATLLAAQWLSSWVLLLVLAALILPQWIVHLVLLRHLLPRDAHVFGALWRAVQYASIAGLVAGITGLVIGAFLGGWPLWVAVFCLAVGALLALRLPAPGGPVPGAAKPLPPVPPAKRLPQQEQRTIPEGFHVYRPSSLDPSGDEGRKKQ</sequence>
<evidence type="ECO:0000256" key="1">
    <source>
        <dbReference type="SAM" id="MobiDB-lite"/>
    </source>
</evidence>
<reference evidence="3" key="1">
    <citation type="submission" date="2021-01" db="EMBL/GenBank/DDBJ databases">
        <title>Whole genome shotgun sequence of Catellatospora methionotrophica NBRC 14553.</title>
        <authorList>
            <person name="Komaki H."/>
            <person name="Tamura T."/>
        </authorList>
    </citation>
    <scope>NUCLEOTIDE SEQUENCE</scope>
    <source>
        <strain evidence="3">NBRC 14553</strain>
    </source>
</reference>
<evidence type="ECO:0000313" key="3">
    <source>
        <dbReference type="EMBL" id="GIG18628.1"/>
    </source>
</evidence>
<gene>
    <name evidence="3" type="ORF">Cme02nite_69600</name>
</gene>
<proteinExistence type="predicted"/>
<feature type="transmembrane region" description="Helical" evidence="2">
    <location>
        <begin position="56"/>
        <end position="80"/>
    </location>
</feature>
<comment type="caution">
    <text evidence="3">The sequence shown here is derived from an EMBL/GenBank/DDBJ whole genome shotgun (WGS) entry which is preliminary data.</text>
</comment>
<dbReference type="Proteomes" id="UP000660339">
    <property type="component" value="Unassembled WGS sequence"/>
</dbReference>
<accession>A0A8J3LHW9</accession>